<feature type="domain" description="Helix-turn-helix" evidence="2">
    <location>
        <begin position="9"/>
        <end position="55"/>
    </location>
</feature>
<dbReference type="InterPro" id="IPR010093">
    <property type="entry name" value="SinI_DNA-bd"/>
</dbReference>
<feature type="compositionally biased region" description="Basic and acidic residues" evidence="1">
    <location>
        <begin position="56"/>
        <end position="67"/>
    </location>
</feature>
<dbReference type="EMBL" id="PXYW01000017">
    <property type="protein sequence ID" value="PSR33646.1"/>
    <property type="molecule type" value="Genomic_DNA"/>
</dbReference>
<gene>
    <name evidence="3" type="ORF">C7B46_08530</name>
</gene>
<comment type="caution">
    <text evidence="3">The sequence shown here is derived from an EMBL/GenBank/DDBJ whole genome shotgun (WGS) entry which is preliminary data.</text>
</comment>
<dbReference type="GO" id="GO:0003677">
    <property type="term" value="F:DNA binding"/>
    <property type="evidence" value="ECO:0007669"/>
    <property type="project" value="InterPro"/>
</dbReference>
<evidence type="ECO:0000313" key="3">
    <source>
        <dbReference type="EMBL" id="PSR33646.1"/>
    </source>
</evidence>
<organism evidence="3 4">
    <name type="scientific">Sulfobacillus benefaciens</name>
    <dbReference type="NCBI Taxonomy" id="453960"/>
    <lineage>
        <taxon>Bacteria</taxon>
        <taxon>Bacillati</taxon>
        <taxon>Bacillota</taxon>
        <taxon>Clostridia</taxon>
        <taxon>Eubacteriales</taxon>
        <taxon>Clostridiales Family XVII. Incertae Sedis</taxon>
        <taxon>Sulfobacillus</taxon>
    </lineage>
</organism>
<name>A0A2T2XGQ7_9FIRM</name>
<proteinExistence type="predicted"/>
<evidence type="ECO:0000259" key="2">
    <source>
        <dbReference type="Pfam" id="PF12728"/>
    </source>
</evidence>
<dbReference type="Proteomes" id="UP000242972">
    <property type="component" value="Unassembled WGS sequence"/>
</dbReference>
<feature type="region of interest" description="Disordered" evidence="1">
    <location>
        <begin position="56"/>
        <end position="85"/>
    </location>
</feature>
<sequence>MNTTPQAISIKEFAQVMDIHTASVRRMIERGQLKSIKIPGLTSVRISVSEVNRLLGKGESDSGEQKEPSAATADPHDVAGIKVTP</sequence>
<evidence type="ECO:0000313" key="4">
    <source>
        <dbReference type="Proteomes" id="UP000242972"/>
    </source>
</evidence>
<reference evidence="3 4" key="1">
    <citation type="journal article" date="2014" name="BMC Genomics">
        <title>Comparison of environmental and isolate Sulfobacillus genomes reveals diverse carbon, sulfur, nitrogen, and hydrogen metabolisms.</title>
        <authorList>
            <person name="Justice N.B."/>
            <person name="Norman A."/>
            <person name="Brown C.T."/>
            <person name="Singh A."/>
            <person name="Thomas B.C."/>
            <person name="Banfield J.F."/>
        </authorList>
    </citation>
    <scope>NUCLEOTIDE SEQUENCE [LARGE SCALE GENOMIC DNA]</scope>
    <source>
        <strain evidence="3">AMDSBA4</strain>
    </source>
</reference>
<protein>
    <recommendedName>
        <fullName evidence="2">Helix-turn-helix domain-containing protein</fullName>
    </recommendedName>
</protein>
<evidence type="ECO:0000256" key="1">
    <source>
        <dbReference type="SAM" id="MobiDB-lite"/>
    </source>
</evidence>
<dbReference type="AlphaFoldDB" id="A0A2T2XGQ7"/>
<dbReference type="NCBIfam" id="TIGR01764">
    <property type="entry name" value="excise"/>
    <property type="match status" value="1"/>
</dbReference>
<dbReference type="Pfam" id="PF12728">
    <property type="entry name" value="HTH_17"/>
    <property type="match status" value="1"/>
</dbReference>
<dbReference type="InterPro" id="IPR041657">
    <property type="entry name" value="HTH_17"/>
</dbReference>
<accession>A0A2T2XGQ7</accession>